<dbReference type="EMBL" id="WKKV01000015">
    <property type="protein sequence ID" value="MSE04093.1"/>
    <property type="molecule type" value="Genomic_DNA"/>
</dbReference>
<dbReference type="EMBL" id="WKKV01000044">
    <property type="protein sequence ID" value="MSE04228.1"/>
    <property type="molecule type" value="Genomic_DNA"/>
</dbReference>
<dbReference type="Pfam" id="PF04860">
    <property type="entry name" value="Phage_portal"/>
    <property type="match status" value="1"/>
</dbReference>
<protein>
    <submittedName>
        <fullName evidence="3">Phage portal protein</fullName>
    </submittedName>
</protein>
<dbReference type="RefSeq" id="WP_014418198.1">
    <property type="nucleotide sequence ID" value="NZ_BPWC01000001.1"/>
</dbReference>
<name>A0A6A8LK02_BACVE</name>
<accession>A0A6A8LK02</accession>
<geneLocation type="plasmid" evidence="3">
    <name>unnamed01</name>
</geneLocation>
<feature type="region of interest" description="Disordered" evidence="1">
    <location>
        <begin position="405"/>
        <end position="426"/>
    </location>
</feature>
<dbReference type="InterPro" id="IPR006427">
    <property type="entry name" value="Portal_HK97"/>
</dbReference>
<dbReference type="NCBIfam" id="TIGR01537">
    <property type="entry name" value="portal_HK97"/>
    <property type="match status" value="1"/>
</dbReference>
<evidence type="ECO:0000313" key="3">
    <source>
        <dbReference type="EMBL" id="MSE04228.1"/>
    </source>
</evidence>
<proteinExistence type="predicted"/>
<gene>
    <name evidence="2" type="ORF">GKC39_18805</name>
    <name evidence="3" type="ORF">GKC39_19620</name>
</gene>
<keyword evidence="3" id="KW-0614">Plasmid</keyword>
<sequence>MFLEGLFSKRSNDEEPWGLANPPDWIIDMFGGSKTASGERVSESTALIHPDVFSCINVLSDDIAKLAVHTFKKKQGNIISSMDHPVAQLLYLKPNQYMTAFTWKKLMMTHACTWGNAYSYIKTDRNGFITALLPLNPANTQAYVNPNTGMLWYETVINSKSVELYADEILHFKGMTEDGINGKSPIGVIREHIGAQSAATKFNAKLYKNDATPRGILKVPTLIDEDAKQRARDEWEKVNAGRNIAIIDAGLSYESISMPLQEAQFVESMKFNKAQIASIFKVPLHKINELDRATFNNIEHQSIEYVKNTLQPWLVSFEQEIITKLFTDEEIKDGFYIKFNVNSELRGDAKSRAEYYEIMERISALNINEIRAFEEKNAIEHGDRHLVSLNYTFLDSLEEYQMNKSGSVKGGEDIHEQGSSPPNNED</sequence>
<evidence type="ECO:0000256" key="1">
    <source>
        <dbReference type="SAM" id="MobiDB-lite"/>
    </source>
</evidence>
<dbReference type="AlphaFoldDB" id="A0A6A8LK02"/>
<evidence type="ECO:0000313" key="2">
    <source>
        <dbReference type="EMBL" id="MSE04093.1"/>
    </source>
</evidence>
<reference evidence="3" key="1">
    <citation type="submission" date="2019-11" db="EMBL/GenBank/DDBJ databases">
        <title>Draft Genome Sequence of Plant Growth-Promoting Rhizosphere-Associated Bacteria.</title>
        <authorList>
            <person name="Vasilyev I.Y."/>
            <person name="Radchenko V."/>
            <person name="Ilnitskaya E.V."/>
        </authorList>
    </citation>
    <scope>NUCLEOTIDE SEQUENCE</scope>
    <source>
        <strain evidence="3">VRA_517_n</strain>
        <plasmid evidence="3">unnamed01</plasmid>
    </source>
</reference>
<organism evidence="3">
    <name type="scientific">Bacillus velezensis</name>
    <dbReference type="NCBI Taxonomy" id="492670"/>
    <lineage>
        <taxon>Bacteria</taxon>
        <taxon>Bacillati</taxon>
        <taxon>Bacillota</taxon>
        <taxon>Bacilli</taxon>
        <taxon>Bacillales</taxon>
        <taxon>Bacillaceae</taxon>
        <taxon>Bacillus</taxon>
        <taxon>Bacillus amyloliquefaciens group</taxon>
    </lineage>
</organism>
<feature type="compositionally biased region" description="Polar residues" evidence="1">
    <location>
        <begin position="417"/>
        <end position="426"/>
    </location>
</feature>
<comment type="caution">
    <text evidence="3">The sequence shown here is derived from an EMBL/GenBank/DDBJ whole genome shotgun (WGS) entry which is preliminary data.</text>
</comment>
<dbReference type="InterPro" id="IPR006944">
    <property type="entry name" value="Phage/GTA_portal"/>
</dbReference>